<feature type="compositionally biased region" description="Basic residues" evidence="1">
    <location>
        <begin position="349"/>
        <end position="381"/>
    </location>
</feature>
<dbReference type="OrthoDB" id="5233259at2759"/>
<proteinExistence type="predicted"/>
<organism evidence="2 3">
    <name type="scientific">Glarea lozoyensis (strain ATCC 20868 / MF5171)</name>
    <dbReference type="NCBI Taxonomy" id="1116229"/>
    <lineage>
        <taxon>Eukaryota</taxon>
        <taxon>Fungi</taxon>
        <taxon>Dikarya</taxon>
        <taxon>Ascomycota</taxon>
        <taxon>Pezizomycotina</taxon>
        <taxon>Leotiomycetes</taxon>
        <taxon>Helotiales</taxon>
        <taxon>Helotiaceae</taxon>
        <taxon>Glarea</taxon>
    </lineage>
</organism>
<feature type="compositionally biased region" description="Gly residues" evidence="1">
    <location>
        <begin position="326"/>
        <end position="335"/>
    </location>
</feature>
<gene>
    <name evidence="2" type="ORF">GLAREA_12474</name>
</gene>
<dbReference type="AlphaFoldDB" id="S3DZH5"/>
<evidence type="ECO:0000313" key="2">
    <source>
        <dbReference type="EMBL" id="EPE31718.1"/>
    </source>
</evidence>
<keyword evidence="3" id="KW-1185">Reference proteome</keyword>
<evidence type="ECO:0000313" key="3">
    <source>
        <dbReference type="Proteomes" id="UP000016922"/>
    </source>
</evidence>
<accession>S3DZH5</accession>
<dbReference type="GeneID" id="19471515"/>
<dbReference type="HOGENOM" id="CLU_670942_0_0_1"/>
<name>S3DZH5_GLAL2</name>
<dbReference type="KEGG" id="glz:GLAREA_12474"/>
<dbReference type="RefSeq" id="XP_008081447.1">
    <property type="nucleotide sequence ID" value="XM_008083256.1"/>
</dbReference>
<evidence type="ECO:0000256" key="1">
    <source>
        <dbReference type="SAM" id="MobiDB-lite"/>
    </source>
</evidence>
<protein>
    <submittedName>
        <fullName evidence="2">Uncharacterized protein</fullName>
    </submittedName>
</protein>
<reference evidence="2 3" key="1">
    <citation type="journal article" date="2013" name="BMC Genomics">
        <title>Genomics-driven discovery of the pneumocandin biosynthetic gene cluster in the fungus Glarea lozoyensis.</title>
        <authorList>
            <person name="Chen L."/>
            <person name="Yue Q."/>
            <person name="Zhang X."/>
            <person name="Xiang M."/>
            <person name="Wang C."/>
            <person name="Li S."/>
            <person name="Che Y."/>
            <person name="Ortiz-Lopez F.J."/>
            <person name="Bills G.F."/>
            <person name="Liu X."/>
            <person name="An Z."/>
        </authorList>
    </citation>
    <scope>NUCLEOTIDE SEQUENCE [LARGE SCALE GENOMIC DNA]</scope>
    <source>
        <strain evidence="3">ATCC 20868 / MF5171</strain>
    </source>
</reference>
<feature type="region of interest" description="Disordered" evidence="1">
    <location>
        <begin position="232"/>
        <end position="292"/>
    </location>
</feature>
<feature type="region of interest" description="Disordered" evidence="1">
    <location>
        <begin position="305"/>
        <end position="410"/>
    </location>
</feature>
<sequence length="410" mass="45855">MASILAPNNPPPRLTEFALRRHTRAKEKALRTRSEIENAPSSTDLDAWAEELEKMGGKTHISIDSEERERLRARGRRFHKFINGVERREKSPVPMHATDDRPIWMRTMGRKYPEANIPKSVHEITPPRHPAEMFRSQSANLLASLDNDTSRLIKSISAEGEQSLEVVVSHMPQFRHVRNHGEMGSYIDQSQYVICMGSGPLRDLQYGIIIVPIGEEQMMFRPEHEYRDKPISNRQEPQHHAAILQDSDPDPASQVRPPQGHARNNNEDSFHNPNEPPPNQNLFDVPAPEPGNLQKIFADANRVWRPFGPPIADQVPPIQPQNKPSGHGGLFGGGFAAAFGEKQPPAQPPKRKTASSRVTKKVSKRPAARSQPKKNATKAKRAVNGAKKLAPQPTTGQRRSPRANAGQRAT</sequence>
<dbReference type="Proteomes" id="UP000016922">
    <property type="component" value="Unassembled WGS sequence"/>
</dbReference>
<dbReference type="EMBL" id="KE145361">
    <property type="protein sequence ID" value="EPE31718.1"/>
    <property type="molecule type" value="Genomic_DNA"/>
</dbReference>